<dbReference type="Pfam" id="PF01124">
    <property type="entry name" value="MAPEG"/>
    <property type="match status" value="1"/>
</dbReference>
<feature type="transmembrane region" description="Helical" evidence="5">
    <location>
        <begin position="71"/>
        <end position="98"/>
    </location>
</feature>
<evidence type="ECO:0000256" key="3">
    <source>
        <dbReference type="ARBA" id="ARBA00022989"/>
    </source>
</evidence>
<evidence type="ECO:0000256" key="5">
    <source>
        <dbReference type="SAM" id="Phobius"/>
    </source>
</evidence>
<keyword evidence="7" id="KW-1185">Reference proteome</keyword>
<keyword evidence="2 5" id="KW-0812">Transmembrane</keyword>
<evidence type="ECO:0000256" key="1">
    <source>
        <dbReference type="ARBA" id="ARBA00004370"/>
    </source>
</evidence>
<evidence type="ECO:0000256" key="4">
    <source>
        <dbReference type="ARBA" id="ARBA00023136"/>
    </source>
</evidence>
<feature type="transmembrane region" description="Helical" evidence="5">
    <location>
        <begin position="118"/>
        <end position="140"/>
    </location>
</feature>
<dbReference type="GO" id="GO:0016020">
    <property type="term" value="C:membrane"/>
    <property type="evidence" value="ECO:0007669"/>
    <property type="project" value="UniProtKB-SubCell"/>
</dbReference>
<comment type="subcellular location">
    <subcellularLocation>
        <location evidence="1">Membrane</location>
    </subcellularLocation>
</comment>
<evidence type="ECO:0000313" key="7">
    <source>
        <dbReference type="Proteomes" id="UP000550401"/>
    </source>
</evidence>
<dbReference type="RefSeq" id="WP_182531898.1">
    <property type="nucleotide sequence ID" value="NZ_JACGXL010000005.1"/>
</dbReference>
<name>A0A839F704_9GAMM</name>
<proteinExistence type="predicted"/>
<dbReference type="AlphaFoldDB" id="A0A839F704"/>
<reference evidence="6 7" key="1">
    <citation type="submission" date="2020-07" db="EMBL/GenBank/DDBJ databases">
        <title>Genomic Encyclopedia of Type Strains, Phase IV (KMG-V): Genome sequencing to study the core and pangenomes of soil and plant-associated prokaryotes.</title>
        <authorList>
            <person name="Whitman W."/>
        </authorList>
    </citation>
    <scope>NUCLEOTIDE SEQUENCE [LARGE SCALE GENOMIC DNA]</scope>
    <source>
        <strain evidence="6 7">RH2WT43</strain>
    </source>
</reference>
<keyword evidence="3 5" id="KW-1133">Transmembrane helix</keyword>
<gene>
    <name evidence="6" type="ORF">FHW12_003086</name>
</gene>
<dbReference type="EMBL" id="JACGXL010000005">
    <property type="protein sequence ID" value="MBA8888850.1"/>
    <property type="molecule type" value="Genomic_DNA"/>
</dbReference>
<protein>
    <recommendedName>
        <fullName evidence="8">MAPEG family protein</fullName>
    </recommendedName>
</protein>
<evidence type="ECO:0000313" key="6">
    <source>
        <dbReference type="EMBL" id="MBA8888850.1"/>
    </source>
</evidence>
<dbReference type="InterPro" id="IPR001129">
    <property type="entry name" value="Membr-assoc_MAPEG"/>
</dbReference>
<evidence type="ECO:0000256" key="2">
    <source>
        <dbReference type="ARBA" id="ARBA00022692"/>
    </source>
</evidence>
<evidence type="ECO:0008006" key="8">
    <source>
        <dbReference type="Google" id="ProtNLM"/>
    </source>
</evidence>
<comment type="caution">
    <text evidence="6">The sequence shown here is derived from an EMBL/GenBank/DDBJ whole genome shotgun (WGS) entry which is preliminary data.</text>
</comment>
<organism evidence="6 7">
    <name type="scientific">Dokdonella fugitiva</name>
    <dbReference type="NCBI Taxonomy" id="328517"/>
    <lineage>
        <taxon>Bacteria</taxon>
        <taxon>Pseudomonadati</taxon>
        <taxon>Pseudomonadota</taxon>
        <taxon>Gammaproteobacteria</taxon>
        <taxon>Lysobacterales</taxon>
        <taxon>Rhodanobacteraceae</taxon>
        <taxon>Dokdonella</taxon>
    </lineage>
</organism>
<accession>A0A839F704</accession>
<keyword evidence="4 5" id="KW-0472">Membrane</keyword>
<feature type="transmembrane region" description="Helical" evidence="5">
    <location>
        <begin position="6"/>
        <end position="27"/>
    </location>
</feature>
<dbReference type="InterPro" id="IPR023352">
    <property type="entry name" value="MAPEG-like_dom_sf"/>
</dbReference>
<sequence length="143" mass="15934">MLAGPHAILWPAFALVALTFVVWLRMYHVRIREMHRLRIDPQSVATSAQASGRFVDTRASDNLRNLFELPVLFYAGVLVAHATGATSATLLVLAWSFVALRIVHSLVHCGYNRVMHRFGAYVAGSIVLWAMWGMLGFALLRDA</sequence>
<dbReference type="Proteomes" id="UP000550401">
    <property type="component" value="Unassembled WGS sequence"/>
</dbReference>
<dbReference type="Gene3D" id="1.20.120.550">
    <property type="entry name" value="Membrane associated eicosanoid/glutathione metabolism-like domain"/>
    <property type="match status" value="1"/>
</dbReference>
<dbReference type="SUPFAM" id="SSF161084">
    <property type="entry name" value="MAPEG domain-like"/>
    <property type="match status" value="1"/>
</dbReference>